<dbReference type="EMBL" id="BAAADM010000055">
    <property type="protein sequence ID" value="GAA0447021.1"/>
    <property type="molecule type" value="Genomic_DNA"/>
</dbReference>
<keyword evidence="1 2" id="KW-0413">Isomerase</keyword>
<name>A0ABN0ZGV1_9BACI</name>
<feature type="binding site" evidence="2">
    <location>
        <begin position="108"/>
        <end position="111"/>
    </location>
    <ligand>
        <name>substrate</name>
    </ligand>
</feature>
<dbReference type="Proteomes" id="UP001501459">
    <property type="component" value="Unassembled WGS sequence"/>
</dbReference>
<comment type="similarity">
    <text evidence="2">Belongs to the ribose 5-phosphate isomerase family.</text>
</comment>
<comment type="function">
    <text evidence="2">Catalyzes the reversible conversion of ribose-5-phosphate to ribulose 5-phosphate.</text>
</comment>
<dbReference type="GO" id="GO:0016853">
    <property type="term" value="F:isomerase activity"/>
    <property type="evidence" value="ECO:0007669"/>
    <property type="project" value="UniProtKB-KW"/>
</dbReference>
<dbReference type="PANTHER" id="PTHR11934:SF0">
    <property type="entry name" value="RIBOSE-5-PHOSPHATE ISOMERASE"/>
    <property type="match status" value="1"/>
</dbReference>
<dbReference type="NCBIfam" id="NF001924">
    <property type="entry name" value="PRK00702.1"/>
    <property type="match status" value="1"/>
</dbReference>
<dbReference type="CDD" id="cd01398">
    <property type="entry name" value="RPI_A"/>
    <property type="match status" value="1"/>
</dbReference>
<feature type="binding site" evidence="2">
    <location>
        <position position="135"/>
    </location>
    <ligand>
        <name>substrate</name>
    </ligand>
</feature>
<dbReference type="SUPFAM" id="SSF100950">
    <property type="entry name" value="NagB/RpiA/CoA transferase-like"/>
    <property type="match status" value="1"/>
</dbReference>
<evidence type="ECO:0000313" key="4">
    <source>
        <dbReference type="Proteomes" id="UP001501459"/>
    </source>
</evidence>
<dbReference type="SUPFAM" id="SSF75445">
    <property type="entry name" value="D-ribose-5-phosphate isomerase (RpiA), lid domain"/>
    <property type="match status" value="1"/>
</dbReference>
<dbReference type="HAMAP" id="MF_00170">
    <property type="entry name" value="Rib_5P_isom_A"/>
    <property type="match status" value="1"/>
</dbReference>
<accession>A0ABN0ZGV1</accession>
<dbReference type="Gene3D" id="3.30.70.260">
    <property type="match status" value="1"/>
</dbReference>
<comment type="catalytic activity">
    <reaction evidence="2">
        <text>aldehydo-D-ribose 5-phosphate = D-ribulose 5-phosphate</text>
        <dbReference type="Rhea" id="RHEA:14657"/>
        <dbReference type="ChEBI" id="CHEBI:58121"/>
        <dbReference type="ChEBI" id="CHEBI:58273"/>
        <dbReference type="EC" id="5.3.1.6"/>
    </reaction>
</comment>
<sequence>MEIFSIKGMINLDEKEMAKKQAGEASVRFIENGMTVGLGSGSTVYWMIRKLSDYIRDGMDVAAIPSSRQTEAWAREFGVPLTDFSKTQQLDLTIDGADEADREWNLTKGGGGALVREKIIASIAEQFVVIVDESKLVDQLGSFPLPVEILPFGWQATVERMRALGVEPVIRQTDGEIFVSDNGNYIVDCDAGLINHPDALHNRLKQLVGVVETGIFSGMTNKLIVGYPDSAAAFPFEN</sequence>
<evidence type="ECO:0000256" key="2">
    <source>
        <dbReference type="HAMAP-Rule" id="MF_00170"/>
    </source>
</evidence>
<dbReference type="PANTHER" id="PTHR11934">
    <property type="entry name" value="RIBOSE-5-PHOSPHATE ISOMERASE"/>
    <property type="match status" value="1"/>
</dbReference>
<dbReference type="InterPro" id="IPR037171">
    <property type="entry name" value="NagB/RpiA_transferase-like"/>
</dbReference>
<dbReference type="Gene3D" id="3.40.50.1360">
    <property type="match status" value="1"/>
</dbReference>
<dbReference type="Pfam" id="PF06026">
    <property type="entry name" value="Rib_5-P_isom_A"/>
    <property type="match status" value="1"/>
</dbReference>
<protein>
    <recommendedName>
        <fullName evidence="2">Ribose-5-phosphate isomerase A</fullName>
        <ecNumber evidence="2">5.3.1.6</ecNumber>
    </recommendedName>
    <alternativeName>
        <fullName evidence="2">Phosphoriboisomerase A</fullName>
        <shortName evidence="2">PRI</shortName>
    </alternativeName>
</protein>
<organism evidence="3 4">
    <name type="scientific">Lentibacillus halophilus</name>
    <dbReference type="NCBI Taxonomy" id="295065"/>
    <lineage>
        <taxon>Bacteria</taxon>
        <taxon>Bacillati</taxon>
        <taxon>Bacillota</taxon>
        <taxon>Bacilli</taxon>
        <taxon>Bacillales</taxon>
        <taxon>Bacillaceae</taxon>
        <taxon>Lentibacillus</taxon>
    </lineage>
</organism>
<evidence type="ECO:0000256" key="1">
    <source>
        <dbReference type="ARBA" id="ARBA00023235"/>
    </source>
</evidence>
<dbReference type="RefSeq" id="WP_343753952.1">
    <property type="nucleotide sequence ID" value="NZ_BAAADM010000055.1"/>
</dbReference>
<feature type="binding site" evidence="2">
    <location>
        <begin position="40"/>
        <end position="43"/>
    </location>
    <ligand>
        <name>substrate</name>
    </ligand>
</feature>
<evidence type="ECO:0000313" key="3">
    <source>
        <dbReference type="EMBL" id="GAA0447021.1"/>
    </source>
</evidence>
<dbReference type="NCBIfam" id="TIGR00021">
    <property type="entry name" value="rpiA"/>
    <property type="match status" value="1"/>
</dbReference>
<feature type="active site" description="Proton acceptor" evidence="2">
    <location>
        <position position="117"/>
    </location>
</feature>
<feature type="binding site" evidence="2">
    <location>
        <begin position="95"/>
        <end position="98"/>
    </location>
    <ligand>
        <name>substrate</name>
    </ligand>
</feature>
<comment type="caution">
    <text evidence="3">The sequence shown here is derived from an EMBL/GenBank/DDBJ whole genome shotgun (WGS) entry which is preliminary data.</text>
</comment>
<dbReference type="InterPro" id="IPR020672">
    <property type="entry name" value="Ribose5P_isomerase_typA_subgr"/>
</dbReference>
<comment type="subunit">
    <text evidence="2">Homodimer.</text>
</comment>
<keyword evidence="4" id="KW-1185">Reference proteome</keyword>
<reference evidence="3 4" key="1">
    <citation type="journal article" date="2019" name="Int. J. Syst. Evol. Microbiol.">
        <title>The Global Catalogue of Microorganisms (GCM) 10K type strain sequencing project: providing services to taxonomists for standard genome sequencing and annotation.</title>
        <authorList>
            <consortium name="The Broad Institute Genomics Platform"/>
            <consortium name="The Broad Institute Genome Sequencing Center for Infectious Disease"/>
            <person name="Wu L."/>
            <person name="Ma J."/>
        </authorList>
    </citation>
    <scope>NUCLEOTIDE SEQUENCE [LARGE SCALE GENOMIC DNA]</scope>
    <source>
        <strain evidence="3 4">JCM 12149</strain>
    </source>
</reference>
<proteinExistence type="inferred from homology"/>
<dbReference type="InterPro" id="IPR004788">
    <property type="entry name" value="Ribose5P_isomerase_type_A"/>
</dbReference>
<comment type="pathway">
    <text evidence="2">Carbohydrate degradation; pentose phosphate pathway; D-ribose 5-phosphate from D-ribulose 5-phosphate (non-oxidative stage): step 1/1.</text>
</comment>
<dbReference type="EC" id="5.3.1.6" evidence="2"/>
<gene>
    <name evidence="2 3" type="primary">rpiA</name>
    <name evidence="3" type="ORF">GCM10008983_26210</name>
</gene>